<dbReference type="OMA" id="YSINQER"/>
<keyword evidence="9 16" id="KW-0418">Kinase</keyword>
<name>G7L5A6_MEDTR</name>
<keyword evidence="11" id="KW-1133">Transmembrane helix</keyword>
<dbReference type="PROSITE" id="PS50011">
    <property type="entry name" value="PROTEIN_KINASE_DOM"/>
    <property type="match status" value="1"/>
</dbReference>
<dbReference type="InterPro" id="IPR011009">
    <property type="entry name" value="Kinase-like_dom_sf"/>
</dbReference>
<dbReference type="EnsemblPlants" id="AES77656">
    <property type="protein sequence ID" value="AES77656"/>
    <property type="gene ID" value="MTR_7g013350"/>
</dbReference>
<evidence type="ECO:0000256" key="12">
    <source>
        <dbReference type="ARBA" id="ARBA00023136"/>
    </source>
</evidence>
<dbReference type="PaxDb" id="3880-AES77656"/>
<dbReference type="Pfam" id="PF00560">
    <property type="entry name" value="LRR_1"/>
    <property type="match status" value="1"/>
</dbReference>
<reference evidence="16 18" key="1">
    <citation type="journal article" date="2011" name="Nature">
        <title>The Medicago genome provides insight into the evolution of rhizobial symbioses.</title>
        <authorList>
            <person name="Young N.D."/>
            <person name="Debelle F."/>
            <person name="Oldroyd G.E."/>
            <person name="Geurts R."/>
            <person name="Cannon S.B."/>
            <person name="Udvardi M.K."/>
            <person name="Benedito V.A."/>
            <person name="Mayer K.F."/>
            <person name="Gouzy J."/>
            <person name="Schoof H."/>
            <person name="Van de Peer Y."/>
            <person name="Proost S."/>
            <person name="Cook D.R."/>
            <person name="Meyers B.C."/>
            <person name="Spannagl M."/>
            <person name="Cheung F."/>
            <person name="De Mita S."/>
            <person name="Krishnakumar V."/>
            <person name="Gundlach H."/>
            <person name="Zhou S."/>
            <person name="Mudge J."/>
            <person name="Bharti A.K."/>
            <person name="Murray J.D."/>
            <person name="Naoumkina M.A."/>
            <person name="Rosen B."/>
            <person name="Silverstein K.A."/>
            <person name="Tang H."/>
            <person name="Rombauts S."/>
            <person name="Zhao P.X."/>
            <person name="Zhou P."/>
            <person name="Barbe V."/>
            <person name="Bardou P."/>
            <person name="Bechner M."/>
            <person name="Bellec A."/>
            <person name="Berger A."/>
            <person name="Berges H."/>
            <person name="Bidwell S."/>
            <person name="Bisseling T."/>
            <person name="Choisne N."/>
            <person name="Couloux A."/>
            <person name="Denny R."/>
            <person name="Deshpande S."/>
            <person name="Dai X."/>
            <person name="Doyle J.J."/>
            <person name="Dudez A.M."/>
            <person name="Farmer A.D."/>
            <person name="Fouteau S."/>
            <person name="Franken C."/>
            <person name="Gibelin C."/>
            <person name="Gish J."/>
            <person name="Goldstein S."/>
            <person name="Gonzalez A.J."/>
            <person name="Green P.J."/>
            <person name="Hallab A."/>
            <person name="Hartog M."/>
            <person name="Hua A."/>
            <person name="Humphray S.J."/>
            <person name="Jeong D.H."/>
            <person name="Jing Y."/>
            <person name="Jocker A."/>
            <person name="Kenton S.M."/>
            <person name="Kim D.J."/>
            <person name="Klee K."/>
            <person name="Lai H."/>
            <person name="Lang C."/>
            <person name="Lin S."/>
            <person name="Macmil S.L."/>
            <person name="Magdelenat G."/>
            <person name="Matthews L."/>
            <person name="McCorrison J."/>
            <person name="Monaghan E.L."/>
            <person name="Mun J.H."/>
            <person name="Najar F.Z."/>
            <person name="Nicholson C."/>
            <person name="Noirot C."/>
            <person name="O'Bleness M."/>
            <person name="Paule C.R."/>
            <person name="Poulain J."/>
            <person name="Prion F."/>
            <person name="Qin B."/>
            <person name="Qu C."/>
            <person name="Retzel E.F."/>
            <person name="Riddle C."/>
            <person name="Sallet E."/>
            <person name="Samain S."/>
            <person name="Samson N."/>
            <person name="Sanders I."/>
            <person name="Saurat O."/>
            <person name="Scarpelli C."/>
            <person name="Schiex T."/>
            <person name="Segurens B."/>
            <person name="Severin A.J."/>
            <person name="Sherrier D.J."/>
            <person name="Shi R."/>
            <person name="Sims S."/>
            <person name="Singer S.R."/>
            <person name="Sinharoy S."/>
            <person name="Sterck L."/>
            <person name="Viollet A."/>
            <person name="Wang B.B."/>
            <person name="Wang K."/>
            <person name="Wang M."/>
            <person name="Wang X."/>
            <person name="Warfsmann J."/>
            <person name="Weissenbach J."/>
            <person name="White D.D."/>
            <person name="White J.D."/>
            <person name="Wiley G.B."/>
            <person name="Wincker P."/>
            <person name="Xing Y."/>
            <person name="Yang L."/>
            <person name="Yao Z."/>
            <person name="Ying F."/>
            <person name="Zhai J."/>
            <person name="Zhou L."/>
            <person name="Zuber A."/>
            <person name="Denarie J."/>
            <person name="Dixon R.A."/>
            <person name="May G.D."/>
            <person name="Schwartz D.C."/>
            <person name="Rogers J."/>
            <person name="Quetier F."/>
            <person name="Town C.D."/>
            <person name="Roe B.A."/>
        </authorList>
    </citation>
    <scope>NUCLEOTIDE SEQUENCE [LARGE SCALE GENOMIC DNA]</scope>
    <source>
        <strain evidence="16">A17</strain>
        <strain evidence="17 18">cv. Jemalong A17</strain>
    </source>
</reference>
<evidence type="ECO:0000256" key="6">
    <source>
        <dbReference type="ARBA" id="ARBA00022692"/>
    </source>
</evidence>
<dbReference type="SUPFAM" id="SSF52058">
    <property type="entry name" value="L domain-like"/>
    <property type="match status" value="1"/>
</dbReference>
<dbReference type="EC" id="2.7.11.1" evidence="2"/>
<dbReference type="Proteomes" id="UP000002051">
    <property type="component" value="Unassembled WGS sequence"/>
</dbReference>
<keyword evidence="18" id="KW-1185">Reference proteome</keyword>
<organism evidence="16 18">
    <name type="scientific">Medicago truncatula</name>
    <name type="common">Barrel medic</name>
    <name type="synonym">Medicago tribuloides</name>
    <dbReference type="NCBI Taxonomy" id="3880"/>
    <lineage>
        <taxon>Eukaryota</taxon>
        <taxon>Viridiplantae</taxon>
        <taxon>Streptophyta</taxon>
        <taxon>Embryophyta</taxon>
        <taxon>Tracheophyta</taxon>
        <taxon>Spermatophyta</taxon>
        <taxon>Magnoliopsida</taxon>
        <taxon>eudicotyledons</taxon>
        <taxon>Gunneridae</taxon>
        <taxon>Pentapetalae</taxon>
        <taxon>rosids</taxon>
        <taxon>fabids</taxon>
        <taxon>Fabales</taxon>
        <taxon>Fabaceae</taxon>
        <taxon>Papilionoideae</taxon>
        <taxon>50 kb inversion clade</taxon>
        <taxon>NPAAA clade</taxon>
        <taxon>Hologalegina</taxon>
        <taxon>IRL clade</taxon>
        <taxon>Trifolieae</taxon>
        <taxon>Medicago</taxon>
    </lineage>
</organism>
<dbReference type="InterPro" id="IPR032675">
    <property type="entry name" value="LRR_dom_sf"/>
</dbReference>
<sequence length="415" mass="45922">MGTQFAIVTSQLQMEANAVVNSGLWNTSDAHFNISNRCSWSSISCNEAGSIKEINIYFAISVERLAVIGIGLRGSIPKEIGLLSKLAYVDLNSNSLVGELPSSLGNLKRLEYVDISFNNIQGSIPSSLGNLTQLKFLYISNNYIQDLSHNRLGRNLPISLTNLTQLQYIDISNNFLNGTLPSAIYNNLSGMVPQSLCDISYLDISNNCLKGPIPHWRKRINIVKGVASALSYLHHDFTFPIVHRDVSTSNIFLNSEWQPSVSDFGIARLLQCDSSNRTIVAGTIGYIAPELAYTMVVSEKCDVYSFGVMALEILLGRHPEEILSSLQLTSTQDIKLREVLDKRLQRPNNEMVSLHIIQVAVVAFACLNLSLSSRPTMKCVSQSFSTQIIPLSIPLSEFSAHQHTSQELQTLFHVI</sequence>
<accession>G7L5A6</accession>
<evidence type="ECO:0000313" key="18">
    <source>
        <dbReference type="Proteomes" id="UP000002051"/>
    </source>
</evidence>
<dbReference type="EMBL" id="CM001223">
    <property type="protein sequence ID" value="AES77656.1"/>
    <property type="molecule type" value="Genomic_DNA"/>
</dbReference>
<evidence type="ECO:0000259" key="15">
    <source>
        <dbReference type="PROSITE" id="PS50011"/>
    </source>
</evidence>
<evidence type="ECO:0000256" key="9">
    <source>
        <dbReference type="ARBA" id="ARBA00022777"/>
    </source>
</evidence>
<keyword evidence="8" id="KW-0547">Nucleotide-binding</keyword>
<dbReference type="InterPro" id="IPR008266">
    <property type="entry name" value="Tyr_kinase_AS"/>
</dbReference>
<keyword evidence="3" id="KW-0723">Serine/threonine-protein kinase</keyword>
<dbReference type="FunFam" id="3.80.10.10:FF:000383">
    <property type="entry name" value="Leucine-rich repeat receptor protein kinase EMS1"/>
    <property type="match status" value="1"/>
</dbReference>
<evidence type="ECO:0000313" key="17">
    <source>
        <dbReference type="EnsemblPlants" id="AES77656"/>
    </source>
</evidence>
<evidence type="ECO:0000256" key="11">
    <source>
        <dbReference type="ARBA" id="ARBA00022989"/>
    </source>
</evidence>
<evidence type="ECO:0000256" key="7">
    <source>
        <dbReference type="ARBA" id="ARBA00022737"/>
    </source>
</evidence>
<keyword evidence="4" id="KW-0433">Leucine-rich repeat</keyword>
<feature type="domain" description="Protein kinase" evidence="15">
    <location>
        <begin position="62"/>
        <end position="389"/>
    </location>
</feature>
<dbReference type="GO" id="GO:0004674">
    <property type="term" value="F:protein serine/threonine kinase activity"/>
    <property type="evidence" value="ECO:0007669"/>
    <property type="project" value="UniProtKB-KW"/>
</dbReference>
<keyword evidence="16" id="KW-0675">Receptor</keyword>
<reference evidence="17" key="3">
    <citation type="submission" date="2015-04" db="UniProtKB">
        <authorList>
            <consortium name="EnsemblPlants"/>
        </authorList>
    </citation>
    <scope>IDENTIFICATION</scope>
    <source>
        <strain evidence="17">cv. Jemalong A17</strain>
    </source>
</reference>
<dbReference type="InterPro" id="IPR051420">
    <property type="entry name" value="Ser_Thr_Kinases_DiverseReg"/>
</dbReference>
<evidence type="ECO:0000313" key="16">
    <source>
        <dbReference type="EMBL" id="AES77656.1"/>
    </source>
</evidence>
<keyword evidence="5" id="KW-0808">Transferase</keyword>
<dbReference type="GO" id="GO:0005524">
    <property type="term" value="F:ATP binding"/>
    <property type="evidence" value="ECO:0007669"/>
    <property type="project" value="UniProtKB-KW"/>
</dbReference>
<dbReference type="PANTHER" id="PTHR48005">
    <property type="entry name" value="LEUCINE RICH REPEAT KINASE 2"/>
    <property type="match status" value="1"/>
</dbReference>
<dbReference type="GO" id="GO:0004672">
    <property type="term" value="F:protein kinase activity"/>
    <property type="evidence" value="ECO:0000318"/>
    <property type="project" value="GO_Central"/>
</dbReference>
<dbReference type="GO" id="GO:0016020">
    <property type="term" value="C:membrane"/>
    <property type="evidence" value="ECO:0007669"/>
    <property type="project" value="UniProtKB-SubCell"/>
</dbReference>
<evidence type="ECO:0000256" key="8">
    <source>
        <dbReference type="ARBA" id="ARBA00022741"/>
    </source>
</evidence>
<comment type="subcellular location">
    <subcellularLocation>
        <location evidence="1">Membrane</location>
    </subcellularLocation>
</comment>
<dbReference type="InterPro" id="IPR000719">
    <property type="entry name" value="Prot_kinase_dom"/>
</dbReference>
<protein>
    <recommendedName>
        <fullName evidence="2">non-specific serine/threonine protein kinase</fullName>
        <ecNumber evidence="2">2.7.11.1</ecNumber>
    </recommendedName>
</protein>
<comment type="catalytic activity">
    <reaction evidence="14">
        <text>L-seryl-[protein] + ATP = O-phospho-L-seryl-[protein] + ADP + H(+)</text>
        <dbReference type="Rhea" id="RHEA:17989"/>
        <dbReference type="Rhea" id="RHEA-COMP:9863"/>
        <dbReference type="Rhea" id="RHEA-COMP:11604"/>
        <dbReference type="ChEBI" id="CHEBI:15378"/>
        <dbReference type="ChEBI" id="CHEBI:29999"/>
        <dbReference type="ChEBI" id="CHEBI:30616"/>
        <dbReference type="ChEBI" id="CHEBI:83421"/>
        <dbReference type="ChEBI" id="CHEBI:456216"/>
        <dbReference type="EC" id="2.7.11.1"/>
    </reaction>
</comment>
<keyword evidence="6" id="KW-0812">Transmembrane</keyword>
<dbReference type="Pfam" id="PF13855">
    <property type="entry name" value="LRR_8"/>
    <property type="match status" value="1"/>
</dbReference>
<evidence type="ECO:0000256" key="5">
    <source>
        <dbReference type="ARBA" id="ARBA00022679"/>
    </source>
</evidence>
<dbReference type="PANTHER" id="PTHR48005:SF16">
    <property type="entry name" value="MDIS1-INTERACTING RECEPTOR LIKE KINASE 2-LIKE ISOFORM X1"/>
    <property type="match status" value="1"/>
</dbReference>
<dbReference type="STRING" id="3880.G7L5A6"/>
<keyword evidence="12" id="KW-0472">Membrane</keyword>
<comment type="catalytic activity">
    <reaction evidence="13">
        <text>L-threonyl-[protein] + ATP = O-phospho-L-threonyl-[protein] + ADP + H(+)</text>
        <dbReference type="Rhea" id="RHEA:46608"/>
        <dbReference type="Rhea" id="RHEA-COMP:11060"/>
        <dbReference type="Rhea" id="RHEA-COMP:11605"/>
        <dbReference type="ChEBI" id="CHEBI:15378"/>
        <dbReference type="ChEBI" id="CHEBI:30013"/>
        <dbReference type="ChEBI" id="CHEBI:30616"/>
        <dbReference type="ChEBI" id="CHEBI:61977"/>
        <dbReference type="ChEBI" id="CHEBI:456216"/>
        <dbReference type="EC" id="2.7.11.1"/>
    </reaction>
</comment>
<reference evidence="16 18" key="2">
    <citation type="journal article" date="2014" name="BMC Genomics">
        <title>An improved genome release (version Mt4.0) for the model legume Medicago truncatula.</title>
        <authorList>
            <person name="Tang H."/>
            <person name="Krishnakumar V."/>
            <person name="Bidwell S."/>
            <person name="Rosen B."/>
            <person name="Chan A."/>
            <person name="Zhou S."/>
            <person name="Gentzbittel L."/>
            <person name="Childs K.L."/>
            <person name="Yandell M."/>
            <person name="Gundlach H."/>
            <person name="Mayer K.F."/>
            <person name="Schwartz D.C."/>
            <person name="Town C.D."/>
        </authorList>
    </citation>
    <scope>GENOME REANNOTATION</scope>
    <source>
        <strain evidence="17 18">cv. Jemalong A17</strain>
    </source>
</reference>
<evidence type="ECO:0000256" key="10">
    <source>
        <dbReference type="ARBA" id="ARBA00022840"/>
    </source>
</evidence>
<evidence type="ECO:0000256" key="1">
    <source>
        <dbReference type="ARBA" id="ARBA00004370"/>
    </source>
</evidence>
<gene>
    <name evidence="16" type="ordered locus">MTR_7g013350</name>
</gene>
<dbReference type="PROSITE" id="PS00109">
    <property type="entry name" value="PROTEIN_KINASE_TYR"/>
    <property type="match status" value="1"/>
</dbReference>
<evidence type="ECO:0000256" key="13">
    <source>
        <dbReference type="ARBA" id="ARBA00047899"/>
    </source>
</evidence>
<evidence type="ECO:0000256" key="14">
    <source>
        <dbReference type="ARBA" id="ARBA00048679"/>
    </source>
</evidence>
<evidence type="ECO:0000256" key="2">
    <source>
        <dbReference type="ARBA" id="ARBA00012513"/>
    </source>
</evidence>
<dbReference type="InterPro" id="IPR001611">
    <property type="entry name" value="Leu-rich_rpt"/>
</dbReference>
<dbReference type="Gene3D" id="1.10.510.10">
    <property type="entry name" value="Transferase(Phosphotransferase) domain 1"/>
    <property type="match status" value="1"/>
</dbReference>
<evidence type="ECO:0000256" key="3">
    <source>
        <dbReference type="ARBA" id="ARBA00022527"/>
    </source>
</evidence>
<keyword evidence="7" id="KW-0677">Repeat</keyword>
<evidence type="ECO:0000256" key="4">
    <source>
        <dbReference type="ARBA" id="ARBA00022614"/>
    </source>
</evidence>
<dbReference type="HOGENOM" id="CLU_000288_92_6_1"/>
<keyword evidence="10" id="KW-0067">ATP-binding</keyword>
<dbReference type="SUPFAM" id="SSF56112">
    <property type="entry name" value="Protein kinase-like (PK-like)"/>
    <property type="match status" value="1"/>
</dbReference>
<proteinExistence type="predicted"/>
<dbReference type="Gene3D" id="3.80.10.10">
    <property type="entry name" value="Ribonuclease Inhibitor"/>
    <property type="match status" value="2"/>
</dbReference>
<dbReference type="Pfam" id="PF00069">
    <property type="entry name" value="Pkinase"/>
    <property type="match status" value="1"/>
</dbReference>
<dbReference type="AlphaFoldDB" id="G7L5A6"/>